<dbReference type="EC" id="3.4.24.-" evidence="12"/>
<evidence type="ECO:0000256" key="3">
    <source>
        <dbReference type="ARBA" id="ARBA00022475"/>
    </source>
</evidence>
<comment type="similarity">
    <text evidence="2 12">Belongs to the peptidase M48B family.</text>
</comment>
<feature type="domain" description="Peptidase M48" evidence="13">
    <location>
        <begin position="78"/>
        <end position="286"/>
    </location>
</feature>
<keyword evidence="5 12" id="KW-0812">Transmembrane</keyword>
<keyword evidence="3 12" id="KW-1003">Cell membrane</keyword>
<dbReference type="GO" id="GO:0008270">
    <property type="term" value="F:zinc ion binding"/>
    <property type="evidence" value="ECO:0007669"/>
    <property type="project" value="UniProtKB-UniRule"/>
</dbReference>
<evidence type="ECO:0000313" key="15">
    <source>
        <dbReference type="Proteomes" id="UP000291483"/>
    </source>
</evidence>
<keyword evidence="9 12" id="KW-1133">Transmembrane helix</keyword>
<feature type="transmembrane region" description="Helical" evidence="12">
    <location>
        <begin position="12"/>
        <end position="34"/>
    </location>
</feature>
<evidence type="ECO:0000256" key="1">
    <source>
        <dbReference type="ARBA" id="ARBA00004651"/>
    </source>
</evidence>
<dbReference type="PANTHER" id="PTHR43221">
    <property type="entry name" value="PROTEASE HTPX"/>
    <property type="match status" value="1"/>
</dbReference>
<keyword evidence="14" id="KW-0346">Stress response</keyword>
<keyword evidence="10 12" id="KW-0482">Metalloprotease</keyword>
<comment type="cofactor">
    <cofactor evidence="12">
        <name>Zn(2+)</name>
        <dbReference type="ChEBI" id="CHEBI:29105"/>
    </cofactor>
    <text evidence="12">Binds 1 zinc ion per subunit.</text>
</comment>
<dbReference type="HAMAP" id="MF_00188">
    <property type="entry name" value="Pept_M48_protease_HtpX"/>
    <property type="match status" value="1"/>
</dbReference>
<dbReference type="PANTHER" id="PTHR43221:SF1">
    <property type="entry name" value="PROTEASE HTPX"/>
    <property type="match status" value="1"/>
</dbReference>
<keyword evidence="15" id="KW-1185">Reference proteome</keyword>
<evidence type="ECO:0000259" key="13">
    <source>
        <dbReference type="Pfam" id="PF01435"/>
    </source>
</evidence>
<dbReference type="Pfam" id="PF01435">
    <property type="entry name" value="Peptidase_M48"/>
    <property type="match status" value="1"/>
</dbReference>
<evidence type="ECO:0000256" key="4">
    <source>
        <dbReference type="ARBA" id="ARBA00022670"/>
    </source>
</evidence>
<evidence type="ECO:0000256" key="6">
    <source>
        <dbReference type="ARBA" id="ARBA00022723"/>
    </source>
</evidence>
<evidence type="ECO:0000256" key="12">
    <source>
        <dbReference type="HAMAP-Rule" id="MF_00188"/>
    </source>
</evidence>
<dbReference type="Proteomes" id="UP000291483">
    <property type="component" value="Unassembled WGS sequence"/>
</dbReference>
<comment type="subcellular location">
    <subcellularLocation>
        <location evidence="1 12">Cell membrane</location>
        <topology evidence="1 12">Multi-pass membrane protein</topology>
    </subcellularLocation>
</comment>
<keyword evidence="11 12" id="KW-0472">Membrane</keyword>
<evidence type="ECO:0000256" key="9">
    <source>
        <dbReference type="ARBA" id="ARBA00022989"/>
    </source>
</evidence>
<dbReference type="InterPro" id="IPR022919">
    <property type="entry name" value="Pept_M48_protease_HtpX"/>
</dbReference>
<keyword evidence="7 12" id="KW-0378">Hydrolase</keyword>
<evidence type="ECO:0000256" key="2">
    <source>
        <dbReference type="ARBA" id="ARBA00009779"/>
    </source>
</evidence>
<dbReference type="AlphaFoldDB" id="A0A4Q8AMR5"/>
<dbReference type="Gene3D" id="3.30.2010.10">
    <property type="entry name" value="Metalloproteases ('zincins'), catalytic domain"/>
    <property type="match status" value="1"/>
</dbReference>
<keyword evidence="8 12" id="KW-0862">Zinc</keyword>
<feature type="transmembrane region" description="Helical" evidence="12">
    <location>
        <begin position="40"/>
        <end position="58"/>
    </location>
</feature>
<accession>A0A4Q8AMR5</accession>
<reference evidence="14 15" key="1">
    <citation type="submission" date="2019-02" db="EMBL/GenBank/DDBJ databases">
        <title>Sequencing the genomes of 1000 actinobacteria strains.</title>
        <authorList>
            <person name="Klenk H.-P."/>
        </authorList>
    </citation>
    <scope>NUCLEOTIDE SEQUENCE [LARGE SCALE GENOMIC DNA]</scope>
    <source>
        <strain evidence="14 15">DSM 18319</strain>
    </source>
</reference>
<protein>
    <recommendedName>
        <fullName evidence="12">Protease HtpX homolog</fullName>
        <ecNumber evidence="12">3.4.24.-</ecNumber>
    </recommendedName>
</protein>
<feature type="binding site" evidence="12">
    <location>
        <position position="145"/>
    </location>
    <ligand>
        <name>Zn(2+)</name>
        <dbReference type="ChEBI" id="CHEBI:29105"/>
        <note>catalytic</note>
    </ligand>
</feature>
<dbReference type="RefSeq" id="WP_130506176.1">
    <property type="nucleotide sequence ID" value="NZ_SHLC01000001.1"/>
</dbReference>
<keyword evidence="6 12" id="KW-0479">Metal-binding</keyword>
<evidence type="ECO:0000256" key="5">
    <source>
        <dbReference type="ARBA" id="ARBA00022692"/>
    </source>
</evidence>
<dbReference type="InterPro" id="IPR001915">
    <property type="entry name" value="Peptidase_M48"/>
</dbReference>
<dbReference type="CDD" id="cd07340">
    <property type="entry name" value="M48B_Htpx_like"/>
    <property type="match status" value="1"/>
</dbReference>
<dbReference type="GO" id="GO:0005886">
    <property type="term" value="C:plasma membrane"/>
    <property type="evidence" value="ECO:0007669"/>
    <property type="project" value="UniProtKB-SubCell"/>
</dbReference>
<evidence type="ECO:0000256" key="11">
    <source>
        <dbReference type="ARBA" id="ARBA00023136"/>
    </source>
</evidence>
<proteinExistence type="inferred from homology"/>
<evidence type="ECO:0000256" key="8">
    <source>
        <dbReference type="ARBA" id="ARBA00022833"/>
    </source>
</evidence>
<keyword evidence="4 12" id="KW-0645">Protease</keyword>
<evidence type="ECO:0000256" key="10">
    <source>
        <dbReference type="ARBA" id="ARBA00023049"/>
    </source>
</evidence>
<feature type="transmembrane region" description="Helical" evidence="12">
    <location>
        <begin position="153"/>
        <end position="175"/>
    </location>
</feature>
<dbReference type="InterPro" id="IPR050083">
    <property type="entry name" value="HtpX_protease"/>
</dbReference>
<feature type="transmembrane region" description="Helical" evidence="12">
    <location>
        <begin position="187"/>
        <end position="206"/>
    </location>
</feature>
<dbReference type="GO" id="GO:0004222">
    <property type="term" value="F:metalloendopeptidase activity"/>
    <property type="evidence" value="ECO:0007669"/>
    <property type="project" value="UniProtKB-UniRule"/>
</dbReference>
<dbReference type="GO" id="GO:0006508">
    <property type="term" value="P:proteolysis"/>
    <property type="evidence" value="ECO:0007669"/>
    <property type="project" value="UniProtKB-KW"/>
</dbReference>
<name>A0A4Q8AMR5_9MICO</name>
<gene>
    <name evidence="12" type="primary">htpX</name>
    <name evidence="14" type="ORF">EV379_2239</name>
</gene>
<evidence type="ECO:0000256" key="7">
    <source>
        <dbReference type="ARBA" id="ARBA00022801"/>
    </source>
</evidence>
<dbReference type="EMBL" id="SHLC01000001">
    <property type="protein sequence ID" value="RZU65900.1"/>
    <property type="molecule type" value="Genomic_DNA"/>
</dbReference>
<dbReference type="OrthoDB" id="15218at2"/>
<sequence>MYSAIARNKRNTVFIIIFFLLIIGALGWLAGYIYQSPSMVVTTLVIATLYAVFQYFMAGRQAVAMSGGVEITSVTDHPRLWRVVENLSITTGTPMPKIYVISDPAPNAFATGRDPEHAIVAATTGLLEIMDDAELEGVMAHELGHVRNYDIRVSMIVFGLVVAVGFIADMFMRMAFFGRNNNNGNPLVMVFGLIAMLVAPLVAGMVQMAVSRQREYLADATGALTTRHPEALASALLKLEAYSRPMKRQNTSMAHLWIADPLKPGVMDRLFSTHPPIADRVERLRTMGGTF</sequence>
<feature type="binding site" evidence="12">
    <location>
        <position position="215"/>
    </location>
    <ligand>
        <name>Zn(2+)</name>
        <dbReference type="ChEBI" id="CHEBI:29105"/>
        <note>catalytic</note>
    </ligand>
</feature>
<organism evidence="14 15">
    <name type="scientific">Microterricola gilva</name>
    <dbReference type="NCBI Taxonomy" id="393267"/>
    <lineage>
        <taxon>Bacteria</taxon>
        <taxon>Bacillati</taxon>
        <taxon>Actinomycetota</taxon>
        <taxon>Actinomycetes</taxon>
        <taxon>Micrococcales</taxon>
        <taxon>Microbacteriaceae</taxon>
        <taxon>Microterricola</taxon>
    </lineage>
</organism>
<feature type="binding site" evidence="12">
    <location>
        <position position="141"/>
    </location>
    <ligand>
        <name>Zn(2+)</name>
        <dbReference type="ChEBI" id="CHEBI:29105"/>
        <note>catalytic</note>
    </ligand>
</feature>
<feature type="active site" evidence="12">
    <location>
        <position position="142"/>
    </location>
</feature>
<evidence type="ECO:0000313" key="14">
    <source>
        <dbReference type="EMBL" id="RZU65900.1"/>
    </source>
</evidence>
<comment type="caution">
    <text evidence="14">The sequence shown here is derived from an EMBL/GenBank/DDBJ whole genome shotgun (WGS) entry which is preliminary data.</text>
</comment>